<dbReference type="SUPFAM" id="SSF52540">
    <property type="entry name" value="P-loop containing nucleoside triphosphate hydrolases"/>
    <property type="match status" value="1"/>
</dbReference>
<feature type="coiled-coil region" evidence="5">
    <location>
        <begin position="535"/>
        <end position="575"/>
    </location>
</feature>
<dbReference type="SMART" id="SM00487">
    <property type="entry name" value="DEXDc"/>
    <property type="match status" value="1"/>
</dbReference>
<dbReference type="GO" id="GO:0016787">
    <property type="term" value="F:hydrolase activity"/>
    <property type="evidence" value="ECO:0007669"/>
    <property type="project" value="UniProtKB-KW"/>
</dbReference>
<dbReference type="Gene3D" id="3.40.50.300">
    <property type="entry name" value="P-loop containing nucleotide triphosphate hydrolases"/>
    <property type="match status" value="2"/>
</dbReference>
<dbReference type="EMBL" id="GU244497">
    <property type="protein sequence ID" value="ADO67076.1"/>
    <property type="molecule type" value="Genomic_DNA"/>
</dbReference>
<proteinExistence type="predicted"/>
<dbReference type="Pfam" id="PF16124">
    <property type="entry name" value="RecQ_Zn_bind"/>
    <property type="match status" value="1"/>
</dbReference>
<dbReference type="Proteomes" id="UP000029781">
    <property type="component" value="Segment"/>
</dbReference>
<evidence type="ECO:0000256" key="4">
    <source>
        <dbReference type="ARBA" id="ARBA00022840"/>
    </source>
</evidence>
<dbReference type="GO" id="GO:0005524">
    <property type="term" value="F:ATP binding"/>
    <property type="evidence" value="ECO:0007669"/>
    <property type="project" value="UniProtKB-KW"/>
</dbReference>
<evidence type="ECO:0000256" key="2">
    <source>
        <dbReference type="ARBA" id="ARBA00022801"/>
    </source>
</evidence>
<feature type="domain" description="Helicase C-terminal" evidence="7">
    <location>
        <begin position="217"/>
        <end position="375"/>
    </location>
</feature>
<dbReference type="InterPro" id="IPR014001">
    <property type="entry name" value="Helicase_ATP-bd"/>
</dbReference>
<keyword evidence="5" id="KW-0175">Coiled coil</keyword>
<dbReference type="OrthoDB" id="3320at10239"/>
<evidence type="ECO:0000313" key="9">
    <source>
        <dbReference type="Proteomes" id="UP000029781"/>
    </source>
</evidence>
<dbReference type="InterPro" id="IPR027417">
    <property type="entry name" value="P-loop_NTPase"/>
</dbReference>
<name>E3T4G3_CROVB</name>
<evidence type="ECO:0000259" key="6">
    <source>
        <dbReference type="PROSITE" id="PS51192"/>
    </source>
</evidence>
<keyword evidence="2" id="KW-0378">Hydrolase</keyword>
<accession>E3T4G3</accession>
<keyword evidence="1" id="KW-0547">Nucleotide-binding</keyword>
<evidence type="ECO:0000259" key="7">
    <source>
        <dbReference type="PROSITE" id="PS51194"/>
    </source>
</evidence>
<dbReference type="PROSITE" id="PS51194">
    <property type="entry name" value="HELICASE_CTER"/>
    <property type="match status" value="1"/>
</dbReference>
<dbReference type="KEGG" id="vg:9887445"/>
<evidence type="ECO:0000256" key="3">
    <source>
        <dbReference type="ARBA" id="ARBA00022806"/>
    </source>
</evidence>
<dbReference type="GO" id="GO:0043138">
    <property type="term" value="F:3'-5' DNA helicase activity"/>
    <property type="evidence" value="ECO:0007669"/>
    <property type="project" value="TreeGrafter"/>
</dbReference>
<evidence type="ECO:0000313" key="8">
    <source>
        <dbReference type="EMBL" id="ADO67076.1"/>
    </source>
</evidence>
<evidence type="ECO:0000256" key="1">
    <source>
        <dbReference type="ARBA" id="ARBA00022741"/>
    </source>
</evidence>
<dbReference type="PROSITE" id="PS51192">
    <property type="entry name" value="HELICASE_ATP_BIND_1"/>
    <property type="match status" value="1"/>
</dbReference>
<gene>
    <name evidence="8" type="ORF">crov043</name>
</gene>
<dbReference type="InterPro" id="IPR032284">
    <property type="entry name" value="RecQ_Zn-bd"/>
</dbReference>
<dbReference type="GeneID" id="9887445"/>
<dbReference type="CDD" id="cd17920">
    <property type="entry name" value="DEXHc_RecQ"/>
    <property type="match status" value="1"/>
</dbReference>
<feature type="domain" description="Helicase ATP-binding" evidence="6">
    <location>
        <begin position="24"/>
        <end position="192"/>
    </location>
</feature>
<dbReference type="NCBIfam" id="TIGR00614">
    <property type="entry name" value="recQ_fam"/>
    <property type="match status" value="1"/>
</dbReference>
<dbReference type="GO" id="GO:0000724">
    <property type="term" value="P:double-strand break repair via homologous recombination"/>
    <property type="evidence" value="ECO:0007669"/>
    <property type="project" value="TreeGrafter"/>
</dbReference>
<dbReference type="Pfam" id="PF00270">
    <property type="entry name" value="DEAD"/>
    <property type="match status" value="1"/>
</dbReference>
<dbReference type="InterPro" id="IPR001650">
    <property type="entry name" value="Helicase_C-like"/>
</dbReference>
<dbReference type="Pfam" id="PF00271">
    <property type="entry name" value="Helicase_C"/>
    <property type="match status" value="1"/>
</dbReference>
<dbReference type="GO" id="GO:0009378">
    <property type="term" value="F:four-way junction helicase activity"/>
    <property type="evidence" value="ECO:0007669"/>
    <property type="project" value="TreeGrafter"/>
</dbReference>
<protein>
    <submittedName>
        <fullName evidence="8">Putative RecQ-like ATP-dependent DNA helicase</fullName>
    </submittedName>
</protein>
<keyword evidence="4" id="KW-0067">ATP-binding</keyword>
<dbReference type="FunFam" id="3.40.50.300:FF:001389">
    <property type="entry name" value="ATP-dependent DNA helicase RecQ"/>
    <property type="match status" value="1"/>
</dbReference>
<organismHost>
    <name type="scientific">Cafeteria roenbergensis</name>
    <name type="common">Marine flagellate</name>
    <dbReference type="NCBI Taxonomy" id="33653"/>
</organismHost>
<dbReference type="SMART" id="SM00490">
    <property type="entry name" value="HELICc"/>
    <property type="match status" value="1"/>
</dbReference>
<dbReference type="InterPro" id="IPR004589">
    <property type="entry name" value="DNA_helicase_ATP-dep_RecQ"/>
</dbReference>
<organism evidence="8 9">
    <name type="scientific">Cafeteria roenbergensis virus (strain BV-PW1)</name>
    <name type="common">CroV</name>
    <dbReference type="NCBI Taxonomy" id="693272"/>
    <lineage>
        <taxon>Viruses</taxon>
        <taxon>Varidnaviria</taxon>
        <taxon>Bamfordvirae</taxon>
        <taxon>Nucleocytoviricota</taxon>
        <taxon>Megaviricetes</taxon>
        <taxon>Imitervirales</taxon>
        <taxon>Mimiviridae</taxon>
        <taxon>Aliimimivirinae</taxon>
        <taxon>Rheavirus</taxon>
        <taxon>Rheavirus sinusmexicani</taxon>
    </lineage>
</organism>
<evidence type="ECO:0000256" key="5">
    <source>
        <dbReference type="SAM" id="Coils"/>
    </source>
</evidence>
<dbReference type="GO" id="GO:0003676">
    <property type="term" value="F:nucleic acid binding"/>
    <property type="evidence" value="ECO:0007669"/>
    <property type="project" value="InterPro"/>
</dbReference>
<sequence>METLPTLKKIWGFNKLRSKQIKVIESLLQGHDTIALLTTGYGKSLCYLLPALHLDKLVIIISPLISLMEDQKEKLLDLNIPTATLHGNNINKQKEIFNIIDGDIKVVYTSPEFISSPEGHRLLKLCQKNIAYFAIDEAHCLSLWGHDFRPTYKKLSNLRSHYPTIPIIALTATATFKVVQEIVTILKMNEPKLIRSNMDRPNLTLNVCTVKNFEMSYVQPLIDKFPHDRTIIYVNSKKESSEIKNILENHTSKPVYLYHAGLSKEKRTKLQDCFSSHRNSIMVSTIAFGMGIDQNVRVVIAYGAPASIEEYFQQIGRAGRDGLESETLLMFVKQKPAIASAMLKTDKKLNKIGNELYSSKNSKIWDLNDYAIKLTSCRRKFLLEHFGQNTSWDNCNNCDNCNKNFKNNKETEYKKIKKIKNIQEDVKNTTPVEDTTENIKVKKIKKVKKVKKDKKDKKDVEDTTENIKVKRVKKDKKDKKDVEDTTENIKVKKVKKVKKDVEDTTGNIKVKKIKKVKKVKKDVEDTTENIKVKRIKKDKKDKKDVEDTIENIKVKKNAEDTIEDVKDNKNKTNKIITKNIQITFD</sequence>
<keyword evidence="3 8" id="KW-0347">Helicase</keyword>
<keyword evidence="9" id="KW-1185">Reference proteome</keyword>
<dbReference type="PANTHER" id="PTHR13710:SF120">
    <property type="entry name" value="BIFUNCTIONAL 3'-5' EXONUCLEASE_ATP-DEPENDENT HELICASE WRN"/>
    <property type="match status" value="1"/>
</dbReference>
<dbReference type="PANTHER" id="PTHR13710">
    <property type="entry name" value="DNA HELICASE RECQ FAMILY MEMBER"/>
    <property type="match status" value="1"/>
</dbReference>
<dbReference type="RefSeq" id="YP_003969675.1">
    <property type="nucleotide sequence ID" value="NC_014637.1"/>
</dbReference>
<dbReference type="InterPro" id="IPR011545">
    <property type="entry name" value="DEAD/DEAH_box_helicase_dom"/>
</dbReference>
<reference evidence="8 9" key="1">
    <citation type="journal article" date="2010" name="Proc. Natl. Acad. Sci. U.S.A.">
        <title>Giant virus with a remarkable complement of genes infects marine zooplankton.</title>
        <authorList>
            <person name="Fischer M.G."/>
            <person name="Allen M.J."/>
            <person name="Wilson W.H."/>
            <person name="Suttle C.A."/>
        </authorList>
    </citation>
    <scope>NUCLEOTIDE SEQUENCE [LARGE SCALE GENOMIC DNA]</scope>
    <source>
        <strain evidence="8 9">BV-PW1</strain>
    </source>
</reference>